<dbReference type="PROSITE" id="PS51257">
    <property type="entry name" value="PROKAR_LIPOPROTEIN"/>
    <property type="match status" value="1"/>
</dbReference>
<organism evidence="2 3">
    <name type="scientific">Breznakiella homolactica</name>
    <dbReference type="NCBI Taxonomy" id="2798577"/>
    <lineage>
        <taxon>Bacteria</taxon>
        <taxon>Pseudomonadati</taxon>
        <taxon>Spirochaetota</taxon>
        <taxon>Spirochaetia</taxon>
        <taxon>Spirochaetales</taxon>
        <taxon>Breznakiellaceae</taxon>
        <taxon>Breznakiella</taxon>
    </lineage>
</organism>
<feature type="transmembrane region" description="Helical" evidence="1">
    <location>
        <begin position="18"/>
        <end position="34"/>
    </location>
</feature>
<protein>
    <submittedName>
        <fullName evidence="2">DUF2251 domain-containing protein</fullName>
    </submittedName>
</protein>
<proteinExistence type="predicted"/>
<dbReference type="EMBL" id="CP067089">
    <property type="protein sequence ID" value="QQO07617.1"/>
    <property type="molecule type" value="Genomic_DNA"/>
</dbReference>
<dbReference type="AlphaFoldDB" id="A0A7T7XJZ1"/>
<sequence>MRIKTTLRVRDKETEKKPFIYLTLFIIIIFSFIACRAKELNNSPINIEGTETNIIGMKEIIKIGHDTFITSNSTKFNNYNVAFEDDTETGYFYAIDTNYEMPIQDALHIYNVKDVLDRNIPSEVIITWSKDGLKSILFINNYPHAVIDFENKKAYCRTGFPPHDIDSIWSSNGHSWDEENYESIINME</sequence>
<name>A0A7T7XJZ1_9SPIR</name>
<dbReference type="KEGG" id="bhc:JFL75_11735"/>
<keyword evidence="1" id="KW-0472">Membrane</keyword>
<keyword evidence="1" id="KW-1133">Transmembrane helix</keyword>
<gene>
    <name evidence="2" type="ORF">JFL75_11735</name>
</gene>
<dbReference type="Pfam" id="PF10008">
    <property type="entry name" value="DUF2251"/>
    <property type="match status" value="1"/>
</dbReference>
<keyword evidence="1" id="KW-0812">Transmembrane</keyword>
<evidence type="ECO:0000313" key="3">
    <source>
        <dbReference type="Proteomes" id="UP000595917"/>
    </source>
</evidence>
<keyword evidence="3" id="KW-1185">Reference proteome</keyword>
<evidence type="ECO:0000256" key="1">
    <source>
        <dbReference type="SAM" id="Phobius"/>
    </source>
</evidence>
<accession>A0A7T7XJZ1</accession>
<dbReference type="Proteomes" id="UP000595917">
    <property type="component" value="Chromosome"/>
</dbReference>
<dbReference type="InterPro" id="IPR014449">
    <property type="entry name" value="UCP007050_HI0931"/>
</dbReference>
<reference evidence="2" key="1">
    <citation type="submission" date="2021-01" db="EMBL/GenBank/DDBJ databases">
        <title>Description of Breznakiella homolactica.</title>
        <authorList>
            <person name="Song Y."/>
            <person name="Brune A."/>
        </authorList>
    </citation>
    <scope>NUCLEOTIDE SEQUENCE</scope>
    <source>
        <strain evidence="2">RmG30</strain>
    </source>
</reference>
<dbReference type="RefSeq" id="WP_215624923.1">
    <property type="nucleotide sequence ID" value="NZ_CP067089.2"/>
</dbReference>
<evidence type="ECO:0000313" key="2">
    <source>
        <dbReference type="EMBL" id="QQO07617.1"/>
    </source>
</evidence>